<evidence type="ECO:0000256" key="1">
    <source>
        <dbReference type="SAM" id="MobiDB-lite"/>
    </source>
</evidence>
<gene>
    <name evidence="2" type="ORF">GCM10023322_47630</name>
</gene>
<proteinExistence type="predicted"/>
<protein>
    <submittedName>
        <fullName evidence="2">Uncharacterized protein</fullName>
    </submittedName>
</protein>
<accession>A0ABP9S5H0</accession>
<name>A0ABP9S5H0_9ACTN</name>
<evidence type="ECO:0000313" key="2">
    <source>
        <dbReference type="EMBL" id="GAA5191077.1"/>
    </source>
</evidence>
<comment type="caution">
    <text evidence="2">The sequence shown here is derived from an EMBL/GenBank/DDBJ whole genome shotgun (WGS) entry which is preliminary data.</text>
</comment>
<sequence>MAESWPTGPRTGRISDRAWPVRVDGGTGNGPDGSALASARRDRPTGPRTGPAGGRPLTRLTVAGLTAHVVFELGAGVGMPLASVLGPVATPSLWALTTGCVWRIAGAEHAIADALSAMVNGFGIAAVTAHLGGWPTRRTRIGLPWLTECEGLGSELMPLYNTTLYLSGVTALLALIREKRTTGPRLPAAMLGLVPVLIAFQHWEHRRLRRQAHTRPGWWTRRLRRLEPIP</sequence>
<organism evidence="2 3">
    <name type="scientific">Rugosimonospora acidiphila</name>
    <dbReference type="NCBI Taxonomy" id="556531"/>
    <lineage>
        <taxon>Bacteria</taxon>
        <taxon>Bacillati</taxon>
        <taxon>Actinomycetota</taxon>
        <taxon>Actinomycetes</taxon>
        <taxon>Micromonosporales</taxon>
        <taxon>Micromonosporaceae</taxon>
        <taxon>Rugosimonospora</taxon>
    </lineage>
</organism>
<evidence type="ECO:0000313" key="3">
    <source>
        <dbReference type="Proteomes" id="UP001501570"/>
    </source>
</evidence>
<dbReference type="Proteomes" id="UP001501570">
    <property type="component" value="Unassembled WGS sequence"/>
</dbReference>
<feature type="compositionally biased region" description="Low complexity" evidence="1">
    <location>
        <begin position="46"/>
        <end position="57"/>
    </location>
</feature>
<keyword evidence="3" id="KW-1185">Reference proteome</keyword>
<dbReference type="EMBL" id="BAABJQ010000015">
    <property type="protein sequence ID" value="GAA5191077.1"/>
    <property type="molecule type" value="Genomic_DNA"/>
</dbReference>
<feature type="region of interest" description="Disordered" evidence="1">
    <location>
        <begin position="1"/>
        <end position="57"/>
    </location>
</feature>
<reference evidence="3" key="1">
    <citation type="journal article" date="2019" name="Int. J. Syst. Evol. Microbiol.">
        <title>The Global Catalogue of Microorganisms (GCM) 10K type strain sequencing project: providing services to taxonomists for standard genome sequencing and annotation.</title>
        <authorList>
            <consortium name="The Broad Institute Genomics Platform"/>
            <consortium name="The Broad Institute Genome Sequencing Center for Infectious Disease"/>
            <person name="Wu L."/>
            <person name="Ma J."/>
        </authorList>
    </citation>
    <scope>NUCLEOTIDE SEQUENCE [LARGE SCALE GENOMIC DNA]</scope>
    <source>
        <strain evidence="3">JCM 18304</strain>
    </source>
</reference>